<name>A0A426XH66_ENSVE</name>
<dbReference type="AlphaFoldDB" id="A0A426XH66"/>
<comment type="caution">
    <text evidence="1">The sequence shown here is derived from an EMBL/GenBank/DDBJ whole genome shotgun (WGS) entry which is preliminary data.</text>
</comment>
<reference evidence="1 2" key="1">
    <citation type="journal article" date="2014" name="Agronomy (Basel)">
        <title>A Draft Genome Sequence for Ensete ventricosum, the Drought-Tolerant Tree Against Hunger.</title>
        <authorList>
            <person name="Harrison J."/>
            <person name="Moore K.A."/>
            <person name="Paszkiewicz K."/>
            <person name="Jones T."/>
            <person name="Grant M."/>
            <person name="Ambacheew D."/>
            <person name="Muzemil S."/>
            <person name="Studholme D.J."/>
        </authorList>
    </citation>
    <scope>NUCLEOTIDE SEQUENCE [LARGE SCALE GENOMIC DNA]</scope>
</reference>
<accession>A0A426XH66</accession>
<dbReference type="EMBL" id="AMZH03020860">
    <property type="protein sequence ID" value="RRT38792.1"/>
    <property type="molecule type" value="Genomic_DNA"/>
</dbReference>
<organism evidence="1 2">
    <name type="scientific">Ensete ventricosum</name>
    <name type="common">Abyssinian banana</name>
    <name type="synonym">Musa ensete</name>
    <dbReference type="NCBI Taxonomy" id="4639"/>
    <lineage>
        <taxon>Eukaryota</taxon>
        <taxon>Viridiplantae</taxon>
        <taxon>Streptophyta</taxon>
        <taxon>Embryophyta</taxon>
        <taxon>Tracheophyta</taxon>
        <taxon>Spermatophyta</taxon>
        <taxon>Magnoliopsida</taxon>
        <taxon>Liliopsida</taxon>
        <taxon>Zingiberales</taxon>
        <taxon>Musaceae</taxon>
        <taxon>Ensete</taxon>
    </lineage>
</organism>
<sequence>MYDNLGKVLRVRSRGVKEGGDGVGLRADAAACGAVAVRLTSVSSTVDPGVKRGSLRSGPTAGLELQRIGDAFRDVKLQGNPRRGSHTCWCKYGAWIVR</sequence>
<dbReference type="Proteomes" id="UP000287651">
    <property type="component" value="Unassembled WGS sequence"/>
</dbReference>
<gene>
    <name evidence="1" type="ORF">B296_00046308</name>
</gene>
<evidence type="ECO:0000313" key="1">
    <source>
        <dbReference type="EMBL" id="RRT38792.1"/>
    </source>
</evidence>
<protein>
    <submittedName>
        <fullName evidence="1">Uncharacterized protein</fullName>
    </submittedName>
</protein>
<evidence type="ECO:0000313" key="2">
    <source>
        <dbReference type="Proteomes" id="UP000287651"/>
    </source>
</evidence>
<proteinExistence type="predicted"/>